<dbReference type="WBParaSite" id="PSU_v2.g12467.t1">
    <property type="protein sequence ID" value="PSU_v2.g12467.t1"/>
    <property type="gene ID" value="PSU_v2.g12467"/>
</dbReference>
<dbReference type="Proteomes" id="UP000887577">
    <property type="component" value="Unplaced"/>
</dbReference>
<organism evidence="1 2">
    <name type="scientific">Panagrolaimus superbus</name>
    <dbReference type="NCBI Taxonomy" id="310955"/>
    <lineage>
        <taxon>Eukaryota</taxon>
        <taxon>Metazoa</taxon>
        <taxon>Ecdysozoa</taxon>
        <taxon>Nematoda</taxon>
        <taxon>Chromadorea</taxon>
        <taxon>Rhabditida</taxon>
        <taxon>Tylenchina</taxon>
        <taxon>Panagrolaimomorpha</taxon>
        <taxon>Panagrolaimoidea</taxon>
        <taxon>Panagrolaimidae</taxon>
        <taxon>Panagrolaimus</taxon>
    </lineage>
</organism>
<protein>
    <submittedName>
        <fullName evidence="2">Uncharacterized protein</fullName>
    </submittedName>
</protein>
<dbReference type="AlphaFoldDB" id="A0A914Y105"/>
<evidence type="ECO:0000313" key="2">
    <source>
        <dbReference type="WBParaSite" id="PSU_v2.g12467.t1"/>
    </source>
</evidence>
<accession>A0A914Y105</accession>
<keyword evidence="1" id="KW-1185">Reference proteome</keyword>
<proteinExistence type="predicted"/>
<reference evidence="2" key="1">
    <citation type="submission" date="2022-11" db="UniProtKB">
        <authorList>
            <consortium name="WormBaseParasite"/>
        </authorList>
    </citation>
    <scope>IDENTIFICATION</scope>
</reference>
<name>A0A914Y105_9BILA</name>
<evidence type="ECO:0000313" key="1">
    <source>
        <dbReference type="Proteomes" id="UP000887577"/>
    </source>
</evidence>
<sequence length="110" mass="12826">MLLRDPKNADPYDYQVWKFDRNVPSSSLQEEDYDVLKVLDIEEHYKLFISKPPPFPQSLTTLSAEEMTQLSNELGFVNDAEILAHEQRYFPDDNNLSFDALVRPDIAFKT</sequence>